<proteinExistence type="predicted"/>
<dbReference type="Gene3D" id="3.40.395.10">
    <property type="entry name" value="Adenoviral Proteinase, Chain A"/>
    <property type="match status" value="1"/>
</dbReference>
<evidence type="ECO:0000313" key="1">
    <source>
        <dbReference type="EnsemblPlants" id="KQL09815"/>
    </source>
</evidence>
<dbReference type="EMBL" id="AGNK02002273">
    <property type="status" value="NOT_ANNOTATED_CDS"/>
    <property type="molecule type" value="Genomic_DNA"/>
</dbReference>
<dbReference type="InParanoid" id="K3Y2Z0"/>
<dbReference type="AlphaFoldDB" id="K3Y2Z0"/>
<name>K3Y2Z0_SETIT</name>
<dbReference type="Proteomes" id="UP000004995">
    <property type="component" value="Unassembled WGS sequence"/>
</dbReference>
<sequence>MLEIDGKLLQGMFGGHFDLSITTMNAIVRLYHQSDDGMYARWTEKRWRHFLPVDFAVIAPVLIHWHWCLYVWDFERERVIVLDPMDMPFGEHHMAKKHKLGVKIMHAAIYKNPKK</sequence>
<dbReference type="EnsemblPlants" id="KQL09815">
    <property type="protein sequence ID" value="KQL09815"/>
    <property type="gene ID" value="SETIT_008574mg"/>
</dbReference>
<dbReference type="InterPro" id="IPR038765">
    <property type="entry name" value="Papain-like_cys_pep_sf"/>
</dbReference>
<organism evidence="1 2">
    <name type="scientific">Setaria italica</name>
    <name type="common">Foxtail millet</name>
    <name type="synonym">Panicum italicum</name>
    <dbReference type="NCBI Taxonomy" id="4555"/>
    <lineage>
        <taxon>Eukaryota</taxon>
        <taxon>Viridiplantae</taxon>
        <taxon>Streptophyta</taxon>
        <taxon>Embryophyta</taxon>
        <taxon>Tracheophyta</taxon>
        <taxon>Spermatophyta</taxon>
        <taxon>Magnoliopsida</taxon>
        <taxon>Liliopsida</taxon>
        <taxon>Poales</taxon>
        <taxon>Poaceae</taxon>
        <taxon>PACMAD clade</taxon>
        <taxon>Panicoideae</taxon>
        <taxon>Panicodae</taxon>
        <taxon>Paniceae</taxon>
        <taxon>Cenchrinae</taxon>
        <taxon>Setaria</taxon>
    </lineage>
</organism>
<keyword evidence="2" id="KW-1185">Reference proteome</keyword>
<dbReference type="HOGENOM" id="CLU_2115210_0_0_1"/>
<reference evidence="2" key="1">
    <citation type="journal article" date="2012" name="Nat. Biotechnol.">
        <title>Reference genome sequence of the model plant Setaria.</title>
        <authorList>
            <person name="Bennetzen J.L."/>
            <person name="Schmutz J."/>
            <person name="Wang H."/>
            <person name="Percifield R."/>
            <person name="Hawkins J."/>
            <person name="Pontaroli A.C."/>
            <person name="Estep M."/>
            <person name="Feng L."/>
            <person name="Vaughn J.N."/>
            <person name="Grimwood J."/>
            <person name="Jenkins J."/>
            <person name="Barry K."/>
            <person name="Lindquist E."/>
            <person name="Hellsten U."/>
            <person name="Deshpande S."/>
            <person name="Wang X."/>
            <person name="Wu X."/>
            <person name="Mitros T."/>
            <person name="Triplett J."/>
            <person name="Yang X."/>
            <person name="Ye C.Y."/>
            <person name="Mauro-Herrera M."/>
            <person name="Wang L."/>
            <person name="Li P."/>
            <person name="Sharma M."/>
            <person name="Sharma R."/>
            <person name="Ronald P.C."/>
            <person name="Panaud O."/>
            <person name="Kellogg E.A."/>
            <person name="Brutnell T.P."/>
            <person name="Doust A.N."/>
            <person name="Tuskan G.A."/>
            <person name="Rokhsar D."/>
            <person name="Devos K.M."/>
        </authorList>
    </citation>
    <scope>NUCLEOTIDE SEQUENCE [LARGE SCALE GENOMIC DNA]</scope>
    <source>
        <strain evidence="2">cv. Yugu1</strain>
    </source>
</reference>
<dbReference type="Gramene" id="KQL09815">
    <property type="protein sequence ID" value="KQL09815"/>
    <property type="gene ID" value="SETIT_008574mg"/>
</dbReference>
<dbReference type="SUPFAM" id="SSF54001">
    <property type="entry name" value="Cysteine proteinases"/>
    <property type="match status" value="1"/>
</dbReference>
<reference evidence="1" key="2">
    <citation type="submission" date="2018-08" db="UniProtKB">
        <authorList>
            <consortium name="EnsemblPlants"/>
        </authorList>
    </citation>
    <scope>IDENTIFICATION</scope>
    <source>
        <strain evidence="1">Yugu1</strain>
    </source>
</reference>
<accession>K3Y2Z0</accession>
<protein>
    <submittedName>
        <fullName evidence="1">Uncharacterized protein</fullName>
    </submittedName>
</protein>
<evidence type="ECO:0000313" key="2">
    <source>
        <dbReference type="Proteomes" id="UP000004995"/>
    </source>
</evidence>